<keyword evidence="4" id="KW-0269">Exonuclease</keyword>
<dbReference type="PANTHER" id="PTHR30008">
    <property type="entry name" value="EXODEOXYRIBONUCLEASE 7 LARGE SUBUNIT"/>
    <property type="match status" value="1"/>
</dbReference>
<evidence type="ECO:0000256" key="4">
    <source>
        <dbReference type="ARBA" id="ARBA00022839"/>
    </source>
</evidence>
<evidence type="ECO:0000313" key="7">
    <source>
        <dbReference type="EMBL" id="SUZ69759.1"/>
    </source>
</evidence>
<feature type="domain" description="OB-fold nucleic acid binding" evidence="6">
    <location>
        <begin position="1"/>
        <end position="93"/>
    </location>
</feature>
<sequence length="438" mass="48885">MTVSELTSEIRGLLESSYSEILVDGEISNCRLWNTGHLYFTLKDDHSQLKVVMFRTTVRYLKFQPENGLRVIARGRISVYEPKGEYQIVCRHLEPYGIGTLQLAFEQLKEKLKKEGLFNDERKKPLPALPRKIGIVTSLDSAALRDIIKVLRRRYPNAHLLIRPARVQGVGAADDIAQAVTQIGAVPGVDVIITGRGGGSMEDLWAFNEESVARAISVSSVPIISAVGHETDFTIADFVADLRAATPSAAAELVITRKDEYHDRINRLSEQLRARTLMQIHEYRTDIRELEQRPGLSGLPGRVAILRRQVTELAHNLARGSRGIHAIVERSYHALELRLEGQNLRRTFSKLLTQLVSSEGKLHEAVQQVAMKRRATLVELSGRLESLSPLAVLARGYAVCWDAKRLSVLTNSNKITPGDSVRITLHRGELGCVVKDTK</sequence>
<reference evidence="7" key="1">
    <citation type="submission" date="2018-05" db="EMBL/GenBank/DDBJ databases">
        <authorList>
            <person name="Lanie J.A."/>
            <person name="Ng W.-L."/>
            <person name="Kazmierczak K.M."/>
            <person name="Andrzejewski T.M."/>
            <person name="Davidsen T.M."/>
            <person name="Wayne K.J."/>
            <person name="Tettelin H."/>
            <person name="Glass J.I."/>
            <person name="Rusch D."/>
            <person name="Podicherti R."/>
            <person name="Tsui H.-C.T."/>
            <person name="Winkler M.E."/>
        </authorList>
    </citation>
    <scope>NUCLEOTIDE SEQUENCE</scope>
</reference>
<dbReference type="EMBL" id="UINC01001071">
    <property type="protein sequence ID" value="SUZ69759.1"/>
    <property type="molecule type" value="Genomic_DNA"/>
</dbReference>
<dbReference type="Pfam" id="PF13742">
    <property type="entry name" value="tRNA_anti_2"/>
    <property type="match status" value="1"/>
</dbReference>
<organism evidence="7">
    <name type="scientific">marine metagenome</name>
    <dbReference type="NCBI Taxonomy" id="408172"/>
    <lineage>
        <taxon>unclassified sequences</taxon>
        <taxon>metagenomes</taxon>
        <taxon>ecological metagenomes</taxon>
    </lineage>
</organism>
<dbReference type="PANTHER" id="PTHR30008:SF0">
    <property type="entry name" value="EXODEOXYRIBONUCLEASE 7 LARGE SUBUNIT"/>
    <property type="match status" value="1"/>
</dbReference>
<evidence type="ECO:0000256" key="3">
    <source>
        <dbReference type="ARBA" id="ARBA00022801"/>
    </source>
</evidence>
<dbReference type="HAMAP" id="MF_00378">
    <property type="entry name" value="Exonuc_7_L"/>
    <property type="match status" value="1"/>
</dbReference>
<name>A0A381PUY6_9ZZZZ</name>
<dbReference type="InterPro" id="IPR003753">
    <property type="entry name" value="Exonuc_VII_L"/>
</dbReference>
<dbReference type="GO" id="GO:0006308">
    <property type="term" value="P:DNA catabolic process"/>
    <property type="evidence" value="ECO:0007669"/>
    <property type="project" value="InterPro"/>
</dbReference>
<protein>
    <submittedName>
        <fullName evidence="7">Uncharacterized protein</fullName>
    </submittedName>
</protein>
<accession>A0A381PUY6</accession>
<dbReference type="Pfam" id="PF02601">
    <property type="entry name" value="Exonuc_VII_L"/>
    <property type="match status" value="1"/>
</dbReference>
<dbReference type="InterPro" id="IPR025824">
    <property type="entry name" value="OB-fold_nuc-bd_dom"/>
</dbReference>
<dbReference type="InterPro" id="IPR020579">
    <property type="entry name" value="Exonuc_VII_lsu_C"/>
</dbReference>
<dbReference type="CDD" id="cd04489">
    <property type="entry name" value="ExoVII_LU_OBF"/>
    <property type="match status" value="1"/>
</dbReference>
<dbReference type="GO" id="GO:0003676">
    <property type="term" value="F:nucleic acid binding"/>
    <property type="evidence" value="ECO:0007669"/>
    <property type="project" value="InterPro"/>
</dbReference>
<keyword evidence="3" id="KW-0378">Hydrolase</keyword>
<evidence type="ECO:0000259" key="6">
    <source>
        <dbReference type="Pfam" id="PF13742"/>
    </source>
</evidence>
<evidence type="ECO:0000259" key="5">
    <source>
        <dbReference type="Pfam" id="PF02601"/>
    </source>
</evidence>
<keyword evidence="2" id="KW-0540">Nuclease</keyword>
<gene>
    <name evidence="7" type="ORF">METZ01_LOCUS22613</name>
</gene>
<feature type="domain" description="Exonuclease VII large subunit C-terminal" evidence="5">
    <location>
        <begin position="117"/>
        <end position="432"/>
    </location>
</feature>
<dbReference type="GO" id="GO:0008855">
    <property type="term" value="F:exodeoxyribonuclease VII activity"/>
    <property type="evidence" value="ECO:0007669"/>
    <property type="project" value="InterPro"/>
</dbReference>
<evidence type="ECO:0000256" key="2">
    <source>
        <dbReference type="ARBA" id="ARBA00022722"/>
    </source>
</evidence>
<keyword evidence="1" id="KW-0963">Cytoplasm</keyword>
<dbReference type="AlphaFoldDB" id="A0A381PUY6"/>
<proteinExistence type="inferred from homology"/>
<dbReference type="GO" id="GO:0009318">
    <property type="term" value="C:exodeoxyribonuclease VII complex"/>
    <property type="evidence" value="ECO:0007669"/>
    <property type="project" value="InterPro"/>
</dbReference>
<dbReference type="NCBIfam" id="TIGR00237">
    <property type="entry name" value="xseA"/>
    <property type="match status" value="1"/>
</dbReference>
<evidence type="ECO:0000256" key="1">
    <source>
        <dbReference type="ARBA" id="ARBA00022490"/>
    </source>
</evidence>